<gene>
    <name evidence="1" type="ORF">LSAT_V11C900473990</name>
</gene>
<organism evidence="1 2">
    <name type="scientific">Lactuca sativa</name>
    <name type="common">Garden lettuce</name>
    <dbReference type="NCBI Taxonomy" id="4236"/>
    <lineage>
        <taxon>Eukaryota</taxon>
        <taxon>Viridiplantae</taxon>
        <taxon>Streptophyta</taxon>
        <taxon>Embryophyta</taxon>
        <taxon>Tracheophyta</taxon>
        <taxon>Spermatophyta</taxon>
        <taxon>Magnoliopsida</taxon>
        <taxon>eudicotyledons</taxon>
        <taxon>Gunneridae</taxon>
        <taxon>Pentapetalae</taxon>
        <taxon>asterids</taxon>
        <taxon>campanulids</taxon>
        <taxon>Asterales</taxon>
        <taxon>Asteraceae</taxon>
        <taxon>Cichorioideae</taxon>
        <taxon>Cichorieae</taxon>
        <taxon>Lactucinae</taxon>
        <taxon>Lactuca</taxon>
    </lineage>
</organism>
<proteinExistence type="predicted"/>
<dbReference type="AlphaFoldDB" id="A0A9R1UD53"/>
<name>A0A9R1UD53_LACSA</name>
<dbReference type="EMBL" id="NBSK02000009">
    <property type="protein sequence ID" value="KAJ0184951.1"/>
    <property type="molecule type" value="Genomic_DNA"/>
</dbReference>
<accession>A0A9R1UD53</accession>
<evidence type="ECO:0000313" key="1">
    <source>
        <dbReference type="EMBL" id="KAJ0184951.1"/>
    </source>
</evidence>
<keyword evidence="2" id="KW-1185">Reference proteome</keyword>
<reference evidence="1 2" key="1">
    <citation type="journal article" date="2017" name="Nat. Commun.">
        <title>Genome assembly with in vitro proximity ligation data and whole-genome triplication in lettuce.</title>
        <authorList>
            <person name="Reyes-Chin-Wo S."/>
            <person name="Wang Z."/>
            <person name="Yang X."/>
            <person name="Kozik A."/>
            <person name="Arikit S."/>
            <person name="Song C."/>
            <person name="Xia L."/>
            <person name="Froenicke L."/>
            <person name="Lavelle D.O."/>
            <person name="Truco M.J."/>
            <person name="Xia R."/>
            <person name="Zhu S."/>
            <person name="Xu C."/>
            <person name="Xu H."/>
            <person name="Xu X."/>
            <person name="Cox K."/>
            <person name="Korf I."/>
            <person name="Meyers B.C."/>
            <person name="Michelmore R.W."/>
        </authorList>
    </citation>
    <scope>NUCLEOTIDE SEQUENCE [LARGE SCALE GENOMIC DNA]</scope>
    <source>
        <strain evidence="2">cv. Salinas</strain>
        <tissue evidence="1">Seedlings</tissue>
    </source>
</reference>
<dbReference type="Proteomes" id="UP000235145">
    <property type="component" value="Unassembled WGS sequence"/>
</dbReference>
<protein>
    <submittedName>
        <fullName evidence="1">Uncharacterized protein</fullName>
    </submittedName>
</protein>
<evidence type="ECO:0000313" key="2">
    <source>
        <dbReference type="Proteomes" id="UP000235145"/>
    </source>
</evidence>
<sequence>MIFISENKIDITEYVEKVIDRSDWTNEKWYSKLGISLLHMWEMKIVKYTLLSCYGGILGTEISTLQYMAIIVLHNGNILINTYRGCVYYASPTKYKEPNEVIVVLPLFMDK</sequence>
<comment type="caution">
    <text evidence="1">The sequence shown here is derived from an EMBL/GenBank/DDBJ whole genome shotgun (WGS) entry which is preliminary data.</text>
</comment>